<dbReference type="Gene3D" id="2.30.330.10">
    <property type="entry name" value="SpoA-like"/>
    <property type="match status" value="1"/>
</dbReference>
<feature type="compositionally biased region" description="Basic and acidic residues" evidence="3">
    <location>
        <begin position="256"/>
        <end position="265"/>
    </location>
</feature>
<dbReference type="EMBL" id="JAJQKU010000010">
    <property type="protein sequence ID" value="MCD9098943.1"/>
    <property type="molecule type" value="Genomic_DNA"/>
</dbReference>
<accession>A0ABS8UJR8</accession>
<dbReference type="RefSeq" id="WP_232138381.1">
    <property type="nucleotide sequence ID" value="NZ_CP089507.1"/>
</dbReference>
<evidence type="ECO:0000313" key="5">
    <source>
        <dbReference type="EMBL" id="MCD9098943.1"/>
    </source>
</evidence>
<evidence type="ECO:0000256" key="1">
    <source>
        <dbReference type="ARBA" id="ARBA00009226"/>
    </source>
</evidence>
<dbReference type="PANTHER" id="PTHR30034">
    <property type="entry name" value="FLAGELLAR MOTOR SWITCH PROTEIN FLIM"/>
    <property type="match status" value="1"/>
</dbReference>
<dbReference type="InterPro" id="IPR036429">
    <property type="entry name" value="SpoA-like_sf"/>
</dbReference>
<gene>
    <name evidence="5" type="primary">sctQ</name>
    <name evidence="5" type="ORF">LTT95_18610</name>
</gene>
<dbReference type="SUPFAM" id="SSF101801">
    <property type="entry name" value="Surface presentation of antigens (SPOA)"/>
    <property type="match status" value="1"/>
</dbReference>
<feature type="domain" description="Flagellar motor switch protein FliN-like C-terminal" evidence="4">
    <location>
        <begin position="287"/>
        <end position="352"/>
    </location>
</feature>
<comment type="similarity">
    <text evidence="1">Belongs to the FliN/MopA/SpaO family.</text>
</comment>
<keyword evidence="2" id="KW-0843">Virulence</keyword>
<feature type="region of interest" description="Disordered" evidence="3">
    <location>
        <begin position="242"/>
        <end position="286"/>
    </location>
</feature>
<organism evidence="5 6">
    <name type="scientific">Luteimonas fraxinea</name>
    <dbReference type="NCBI Taxonomy" id="2901869"/>
    <lineage>
        <taxon>Bacteria</taxon>
        <taxon>Pseudomonadati</taxon>
        <taxon>Pseudomonadota</taxon>
        <taxon>Gammaproteobacteria</taxon>
        <taxon>Lysobacterales</taxon>
        <taxon>Lysobacteraceae</taxon>
        <taxon>Luteimonas</taxon>
    </lineage>
</organism>
<evidence type="ECO:0000256" key="2">
    <source>
        <dbReference type="ARBA" id="ARBA00023026"/>
    </source>
</evidence>
<dbReference type="InterPro" id="IPR003283">
    <property type="entry name" value="T3SS_OMP_SpaO"/>
</dbReference>
<proteinExistence type="inferred from homology"/>
<reference evidence="5" key="2">
    <citation type="journal article" date="2022" name="Syst. Appl. Microbiol.">
        <title>Physiological and genomic characterisation of Luteimonas fraxinea sp. nov., a bacterial species associated with trees tolerant to ash dieback.</title>
        <authorList>
            <person name="Ulrich K."/>
            <person name="Becker R."/>
            <person name="Behrendt U."/>
            <person name="Kube M."/>
            <person name="Schneck V."/>
            <person name="Ulrich A."/>
        </authorList>
    </citation>
    <scope>NUCLEOTIDE SEQUENCE</scope>
    <source>
        <strain evidence="5">A1P009</strain>
    </source>
</reference>
<keyword evidence="6" id="KW-1185">Reference proteome</keyword>
<protein>
    <submittedName>
        <fullName evidence="5">Type III secretion system cytoplasmic ring protein SctQ</fullName>
    </submittedName>
</protein>
<comment type="caution">
    <text evidence="5">The sequence shown here is derived from an EMBL/GenBank/DDBJ whole genome shotgun (WGS) entry which is preliminary data.</text>
</comment>
<dbReference type="PRINTS" id="PR01339">
    <property type="entry name" value="TYPE3OMOPROT"/>
</dbReference>
<dbReference type="InterPro" id="IPR013385">
    <property type="entry name" value="T3SS_SpaO/YscQ/SpaO"/>
</dbReference>
<dbReference type="InterPro" id="IPR001543">
    <property type="entry name" value="FliN-like_C"/>
</dbReference>
<dbReference type="Pfam" id="PF01052">
    <property type="entry name" value="FliMN_C"/>
    <property type="match status" value="1"/>
</dbReference>
<dbReference type="NCBIfam" id="TIGR02551">
    <property type="entry name" value="SpaO_YscQ"/>
    <property type="match status" value="1"/>
</dbReference>
<evidence type="ECO:0000259" key="4">
    <source>
        <dbReference type="Pfam" id="PF01052"/>
    </source>
</evidence>
<evidence type="ECO:0000256" key="3">
    <source>
        <dbReference type="SAM" id="MobiDB-lite"/>
    </source>
</evidence>
<sequence length="354" mass="37813">MADANAVSLSHASSHAPLRERLPRLSPTQADVLRGLHARARQWTTPTGILRLRSGRSPAVATLDGGVFELDADGTRLALQLASSPRVDDDGLHWQDRRGRARVLAWSLMHETTLVQISEALGTSLLPLPDAPLAAPASDAIWLELDFTPADGGATVSGALRAPAAWLQALLARTDADPRPPIDPGHWRQLPTVATIAIPAPPLTRADVQSLRPGDVIVVGHVKMPPLHANAVGLRWPVRSGPDGWRIDGPPTQRPRHQETPRMSETDAAETPQTEDTPAVEDPSGRLPVEVEFEVGKVELRLSDIAGLQPGYVFALPAHLEGANVTIRANGRVAGQGELVAVGDTLGVRLLSWS</sequence>
<name>A0ABS8UJR8_9GAMM</name>
<reference evidence="5" key="1">
    <citation type="submission" date="2021-12" db="EMBL/GenBank/DDBJ databases">
        <authorList>
            <person name="Ulrich A."/>
        </authorList>
    </citation>
    <scope>NUCLEOTIDE SEQUENCE</scope>
    <source>
        <strain evidence="5">A1P009</strain>
    </source>
</reference>
<dbReference type="PANTHER" id="PTHR30034:SF5">
    <property type="entry name" value="SECRETION SYSTEM APPARATUS PROTEIN SSAQ"/>
    <property type="match status" value="1"/>
</dbReference>
<evidence type="ECO:0000313" key="6">
    <source>
        <dbReference type="Proteomes" id="UP001430360"/>
    </source>
</evidence>
<dbReference type="Proteomes" id="UP001430360">
    <property type="component" value="Unassembled WGS sequence"/>
</dbReference>